<protein>
    <submittedName>
        <fullName evidence="3">Uncharacterized protein</fullName>
    </submittedName>
</protein>
<feature type="compositionally biased region" description="Polar residues" evidence="1">
    <location>
        <begin position="94"/>
        <end position="105"/>
    </location>
</feature>
<feature type="region of interest" description="Disordered" evidence="1">
    <location>
        <begin position="353"/>
        <end position="420"/>
    </location>
</feature>
<keyword evidence="4" id="KW-1185">Reference proteome</keyword>
<feature type="region of interest" description="Disordered" evidence="1">
    <location>
        <begin position="87"/>
        <end position="111"/>
    </location>
</feature>
<evidence type="ECO:0000313" key="3">
    <source>
        <dbReference type="EMBL" id="KAG0277258.1"/>
    </source>
</evidence>
<dbReference type="AlphaFoldDB" id="A0AAD4DGK4"/>
<organism evidence="3 4">
    <name type="scientific">Linnemannia exigua</name>
    <dbReference type="NCBI Taxonomy" id="604196"/>
    <lineage>
        <taxon>Eukaryota</taxon>
        <taxon>Fungi</taxon>
        <taxon>Fungi incertae sedis</taxon>
        <taxon>Mucoromycota</taxon>
        <taxon>Mortierellomycotina</taxon>
        <taxon>Mortierellomycetes</taxon>
        <taxon>Mortierellales</taxon>
        <taxon>Mortierellaceae</taxon>
        <taxon>Linnemannia</taxon>
    </lineage>
</organism>
<proteinExistence type="predicted"/>
<feature type="compositionally biased region" description="Acidic residues" evidence="1">
    <location>
        <begin position="393"/>
        <end position="420"/>
    </location>
</feature>
<feature type="signal peptide" evidence="2">
    <location>
        <begin position="1"/>
        <end position="28"/>
    </location>
</feature>
<name>A0AAD4DGK4_9FUNG</name>
<feature type="compositionally biased region" description="Acidic residues" evidence="1">
    <location>
        <begin position="355"/>
        <end position="369"/>
    </location>
</feature>
<evidence type="ECO:0000313" key="4">
    <source>
        <dbReference type="Proteomes" id="UP001194580"/>
    </source>
</evidence>
<feature type="region of interest" description="Disordered" evidence="1">
    <location>
        <begin position="221"/>
        <end position="260"/>
    </location>
</feature>
<dbReference type="Proteomes" id="UP001194580">
    <property type="component" value="Unassembled WGS sequence"/>
</dbReference>
<feature type="compositionally biased region" description="Acidic residues" evidence="1">
    <location>
        <begin position="249"/>
        <end position="259"/>
    </location>
</feature>
<evidence type="ECO:0000256" key="2">
    <source>
        <dbReference type="SAM" id="SignalP"/>
    </source>
</evidence>
<accession>A0AAD4DGK4</accession>
<sequence>MHTSRSKRVAAILSLGFLFILIPILATGQDTRKPYQELERLVALSSDHAAYDSDDFSASELAGTAVSPFCKSFTFLCHVRCLQRGDAKDPKRTNAPSTFQDQTGGSIKGETNRCSHVPDTNMNRVLCLCNNGVDLTAEVDYALEGVVDIQAAGGDGVGTGEAGKIREVVYGATKTQTKVVTVTEMVTTTITSFAPAPPPTIITETVTVIVKATGVNPVVKSVQTQPPTAANSQLNDGESDKSDYGEAGNPEEQDEDDENSIPIHSFGVIRKGTHHDFAKVKTPQELKGKAQPAVKVAQMALDLRNSKAQAQFGTVAQELDETGDLAYDSDAYQDPYLEQELAGMVDIDELQAYADEAEVEAEGDQDDESSSVARDEVDEDEDDFNKEDGGDNPGDEEDVYDEEASQEEDEIDESNEEEEG</sequence>
<evidence type="ECO:0000256" key="1">
    <source>
        <dbReference type="SAM" id="MobiDB-lite"/>
    </source>
</evidence>
<gene>
    <name evidence="3" type="ORF">BGZ95_006236</name>
</gene>
<keyword evidence="2" id="KW-0732">Signal</keyword>
<feature type="chain" id="PRO_5042082361" evidence="2">
    <location>
        <begin position="29"/>
        <end position="420"/>
    </location>
</feature>
<comment type="caution">
    <text evidence="3">The sequence shown here is derived from an EMBL/GenBank/DDBJ whole genome shotgun (WGS) entry which is preliminary data.</text>
</comment>
<feature type="compositionally biased region" description="Acidic residues" evidence="1">
    <location>
        <begin position="376"/>
        <end position="385"/>
    </location>
</feature>
<dbReference type="EMBL" id="JAAAIL010000290">
    <property type="protein sequence ID" value="KAG0277258.1"/>
    <property type="molecule type" value="Genomic_DNA"/>
</dbReference>
<feature type="compositionally biased region" description="Polar residues" evidence="1">
    <location>
        <begin position="221"/>
        <end position="236"/>
    </location>
</feature>
<reference evidence="3" key="1">
    <citation type="journal article" date="2020" name="Fungal Divers.">
        <title>Resolving the Mortierellaceae phylogeny through synthesis of multi-gene phylogenetics and phylogenomics.</title>
        <authorList>
            <person name="Vandepol N."/>
            <person name="Liber J."/>
            <person name="Desiro A."/>
            <person name="Na H."/>
            <person name="Kennedy M."/>
            <person name="Barry K."/>
            <person name="Grigoriev I.V."/>
            <person name="Miller A.N."/>
            <person name="O'Donnell K."/>
            <person name="Stajich J.E."/>
            <person name="Bonito G."/>
        </authorList>
    </citation>
    <scope>NUCLEOTIDE SEQUENCE</scope>
    <source>
        <strain evidence="3">NRRL 28262</strain>
    </source>
</reference>